<keyword evidence="3" id="KW-0456">Lyase</keyword>
<sequence length="261" mass="27958">MPSFRALLQAKQRLIGTFVSFNDPYSAQILAQCGFDWLMIDMEHSPLSAQEITAMVHSTVAASGGECAPIVRIPSHGVEWIKWALDSGASGIIVPMVNNKQEVDGVIKRARYPPTGQRSYGPFRTPFAEIPAPPDVADYKRKRAPEVMVLPMIESKEAVDNAEDIVGTDGVDGIFIGPVDLRHSLGFEGASGDEPEYVAALQKVLQVGKKWAKPIGILGSQAAIPRLVEMGFSFIMLPGGDAGILAEAASALLKASKNSIS</sequence>
<dbReference type="InterPro" id="IPR005000">
    <property type="entry name" value="Aldolase/citrate-lyase_domain"/>
</dbReference>
<dbReference type="InterPro" id="IPR015813">
    <property type="entry name" value="Pyrv/PenolPyrv_kinase-like_dom"/>
</dbReference>
<dbReference type="GO" id="GO:0046872">
    <property type="term" value="F:metal ion binding"/>
    <property type="evidence" value="ECO:0007669"/>
    <property type="project" value="UniProtKB-KW"/>
</dbReference>
<dbReference type="InterPro" id="IPR050251">
    <property type="entry name" value="HpcH-HpaI_aldolase"/>
</dbReference>
<accession>A0A177FGX1</accession>
<gene>
    <name evidence="5" type="ORF">AYO21_02140</name>
</gene>
<keyword evidence="6" id="KW-1185">Reference proteome</keyword>
<evidence type="ECO:0000256" key="1">
    <source>
        <dbReference type="ARBA" id="ARBA00005568"/>
    </source>
</evidence>
<dbReference type="PANTHER" id="PTHR30502:SF0">
    <property type="entry name" value="PHOSPHOENOLPYRUVATE CARBOXYLASE FAMILY PROTEIN"/>
    <property type="match status" value="1"/>
</dbReference>
<dbReference type="EMBL" id="LVKK01000009">
    <property type="protein sequence ID" value="OAG43554.1"/>
    <property type="molecule type" value="Genomic_DNA"/>
</dbReference>
<reference evidence="5 6" key="1">
    <citation type="submission" date="2016-03" db="EMBL/GenBank/DDBJ databases">
        <title>Draft genome sequence of the Fonsecaea monophora CBS 269.37.</title>
        <authorList>
            <person name="Bombassaro A."/>
            <person name="Vinicius W.A."/>
            <person name="De Hoog S."/>
            <person name="Sun J."/>
            <person name="Souza E.M."/>
            <person name="Raittz R.T."/>
            <person name="Costa F."/>
            <person name="Leao A.C."/>
            <person name="Tadra-Sfeir M.Z."/>
            <person name="Baura V."/>
            <person name="Balsanelli E."/>
            <person name="Pedrosa F.O."/>
            <person name="Moreno L.F."/>
            <person name="Steffens M.B."/>
            <person name="Xi L."/>
            <person name="Bocca A.L."/>
            <person name="Felipe M.S."/>
            <person name="Teixeira M."/>
            <person name="Telles Filho F.Q."/>
            <person name="Azevedo C.M."/>
            <person name="Gomes R."/>
            <person name="Vicente V.A."/>
        </authorList>
    </citation>
    <scope>NUCLEOTIDE SEQUENCE [LARGE SCALE GENOMIC DNA]</scope>
    <source>
        <strain evidence="5 6">CBS 269.37</strain>
    </source>
</reference>
<dbReference type="OrthoDB" id="1621678at2759"/>
<comment type="caution">
    <text evidence="5">The sequence shown here is derived from an EMBL/GenBank/DDBJ whole genome shotgun (WGS) entry which is preliminary data.</text>
</comment>
<feature type="domain" description="HpcH/HpaI aldolase/citrate lyase" evidence="4">
    <location>
        <begin position="15"/>
        <end position="210"/>
    </location>
</feature>
<evidence type="ECO:0000313" key="5">
    <source>
        <dbReference type="EMBL" id="OAG43554.1"/>
    </source>
</evidence>
<evidence type="ECO:0000313" key="6">
    <source>
        <dbReference type="Proteomes" id="UP000077002"/>
    </source>
</evidence>
<protein>
    <recommendedName>
        <fullName evidence="4">HpcH/HpaI aldolase/citrate lyase domain-containing protein</fullName>
    </recommendedName>
</protein>
<dbReference type="InterPro" id="IPR040442">
    <property type="entry name" value="Pyrv_kinase-like_dom_sf"/>
</dbReference>
<dbReference type="PANTHER" id="PTHR30502">
    <property type="entry name" value="2-KETO-3-DEOXY-L-RHAMNONATE ALDOLASE"/>
    <property type="match status" value="1"/>
</dbReference>
<proteinExistence type="inferred from homology"/>
<organism evidence="5 6">
    <name type="scientific">Fonsecaea monophora</name>
    <dbReference type="NCBI Taxonomy" id="254056"/>
    <lineage>
        <taxon>Eukaryota</taxon>
        <taxon>Fungi</taxon>
        <taxon>Dikarya</taxon>
        <taxon>Ascomycota</taxon>
        <taxon>Pezizomycotina</taxon>
        <taxon>Eurotiomycetes</taxon>
        <taxon>Chaetothyriomycetidae</taxon>
        <taxon>Chaetothyriales</taxon>
        <taxon>Herpotrichiellaceae</taxon>
        <taxon>Fonsecaea</taxon>
    </lineage>
</organism>
<dbReference type="RefSeq" id="XP_022515506.1">
    <property type="nucleotide sequence ID" value="XM_022652120.1"/>
</dbReference>
<evidence type="ECO:0000259" key="4">
    <source>
        <dbReference type="Pfam" id="PF03328"/>
    </source>
</evidence>
<dbReference type="GO" id="GO:0005737">
    <property type="term" value="C:cytoplasm"/>
    <property type="evidence" value="ECO:0007669"/>
    <property type="project" value="TreeGrafter"/>
</dbReference>
<dbReference type="Gene3D" id="3.20.20.60">
    <property type="entry name" value="Phosphoenolpyruvate-binding domains"/>
    <property type="match status" value="1"/>
</dbReference>
<name>A0A177FGX1_9EURO</name>
<dbReference type="AlphaFoldDB" id="A0A177FGX1"/>
<dbReference type="SUPFAM" id="SSF51621">
    <property type="entry name" value="Phosphoenolpyruvate/pyruvate domain"/>
    <property type="match status" value="1"/>
</dbReference>
<dbReference type="Pfam" id="PF03328">
    <property type="entry name" value="HpcH_HpaI"/>
    <property type="match status" value="1"/>
</dbReference>
<keyword evidence="2" id="KW-0479">Metal-binding</keyword>
<comment type="similarity">
    <text evidence="1">Belongs to the HpcH/HpaI aldolase family.</text>
</comment>
<dbReference type="GeneID" id="34597316"/>
<dbReference type="GO" id="GO:0016832">
    <property type="term" value="F:aldehyde-lyase activity"/>
    <property type="evidence" value="ECO:0007669"/>
    <property type="project" value="TreeGrafter"/>
</dbReference>
<evidence type="ECO:0000256" key="3">
    <source>
        <dbReference type="ARBA" id="ARBA00023239"/>
    </source>
</evidence>
<evidence type="ECO:0000256" key="2">
    <source>
        <dbReference type="ARBA" id="ARBA00022723"/>
    </source>
</evidence>
<dbReference type="Proteomes" id="UP000077002">
    <property type="component" value="Unassembled WGS sequence"/>
</dbReference>